<dbReference type="InterPro" id="IPR016181">
    <property type="entry name" value="Acyl_CoA_acyltransferase"/>
</dbReference>
<dbReference type="CDD" id="cd04301">
    <property type="entry name" value="NAT_SF"/>
    <property type="match status" value="1"/>
</dbReference>
<dbReference type="InterPro" id="IPR000182">
    <property type="entry name" value="GNAT_dom"/>
</dbReference>
<dbReference type="AlphaFoldDB" id="A0A380JD10"/>
<evidence type="ECO:0000259" key="3">
    <source>
        <dbReference type="PROSITE" id="PS51186"/>
    </source>
</evidence>
<keyword evidence="5" id="KW-1185">Reference proteome</keyword>
<sequence length="197" mass="22884">MSIIIRNTKKTDLSQLLAIYAPYIEKTAISFEYEVPSLQEFEQRWQGIVQTYPYLVLEQEGQILGYAYASAFHPREAYQWLAEVSIYLAPQAQGKGLGKLFYQKLEACLKAQGVLSALACIATTDQPNDYLSNNSFDFHKHLGFREVGHFKKSGYKFGHWYDMKWLEKDLDEKKKKVQPIKAFKETELFKDYEVINS</sequence>
<dbReference type="PANTHER" id="PTHR43072:SF23">
    <property type="entry name" value="UPF0039 PROTEIN C11D3.02C"/>
    <property type="match status" value="1"/>
</dbReference>
<organism evidence="4 5">
    <name type="scientific">Streptococcus downei MFe28</name>
    <dbReference type="NCBI Taxonomy" id="764290"/>
    <lineage>
        <taxon>Bacteria</taxon>
        <taxon>Bacillati</taxon>
        <taxon>Bacillota</taxon>
        <taxon>Bacilli</taxon>
        <taxon>Lactobacillales</taxon>
        <taxon>Streptococcaceae</taxon>
        <taxon>Streptococcus</taxon>
    </lineage>
</organism>
<evidence type="ECO:0000313" key="5">
    <source>
        <dbReference type="Proteomes" id="UP000254082"/>
    </source>
</evidence>
<dbReference type="PANTHER" id="PTHR43072">
    <property type="entry name" value="N-ACETYLTRANSFERASE"/>
    <property type="match status" value="1"/>
</dbReference>
<dbReference type="PROSITE" id="PS51186">
    <property type="entry name" value="GNAT"/>
    <property type="match status" value="1"/>
</dbReference>
<gene>
    <name evidence="4" type="primary">pat</name>
    <name evidence="4" type="ORF">NCTC11391_00911</name>
</gene>
<dbReference type="Pfam" id="PF13420">
    <property type="entry name" value="Acetyltransf_4"/>
    <property type="match status" value="1"/>
</dbReference>
<dbReference type="Proteomes" id="UP000254082">
    <property type="component" value="Unassembled WGS sequence"/>
</dbReference>
<protein>
    <submittedName>
        <fullName evidence="4">Phosphinothricin acetyltransferase</fullName>
        <ecNumber evidence="4">2.3.1.183</ecNumber>
    </submittedName>
</protein>
<accession>A0A380JD10</accession>
<dbReference type="EMBL" id="UHFA01000002">
    <property type="protein sequence ID" value="SUN35872.1"/>
    <property type="molecule type" value="Genomic_DNA"/>
</dbReference>
<keyword evidence="2 4" id="KW-0012">Acyltransferase</keyword>
<proteinExistence type="predicted"/>
<feature type="domain" description="N-acetyltransferase" evidence="3">
    <location>
        <begin position="3"/>
        <end position="167"/>
    </location>
</feature>
<name>A0A380JD10_STRDO</name>
<reference evidence="4 5" key="1">
    <citation type="submission" date="2018-06" db="EMBL/GenBank/DDBJ databases">
        <authorList>
            <consortium name="Pathogen Informatics"/>
            <person name="Doyle S."/>
        </authorList>
    </citation>
    <scope>NUCLEOTIDE SEQUENCE [LARGE SCALE GENOMIC DNA]</scope>
    <source>
        <strain evidence="5">NCTC 11391</strain>
    </source>
</reference>
<dbReference type="Gene3D" id="3.40.630.30">
    <property type="match status" value="1"/>
</dbReference>
<evidence type="ECO:0000313" key="4">
    <source>
        <dbReference type="EMBL" id="SUN35872.1"/>
    </source>
</evidence>
<dbReference type="EC" id="2.3.1.183" evidence="4"/>
<evidence type="ECO:0000256" key="1">
    <source>
        <dbReference type="ARBA" id="ARBA00022679"/>
    </source>
</evidence>
<dbReference type="GO" id="GO:0102971">
    <property type="term" value="F:phosphinothricin N-acetyltransferase activity"/>
    <property type="evidence" value="ECO:0007669"/>
    <property type="project" value="UniProtKB-EC"/>
</dbReference>
<evidence type="ECO:0000256" key="2">
    <source>
        <dbReference type="ARBA" id="ARBA00023315"/>
    </source>
</evidence>
<dbReference type="SUPFAM" id="SSF55729">
    <property type="entry name" value="Acyl-CoA N-acyltransferases (Nat)"/>
    <property type="match status" value="1"/>
</dbReference>
<dbReference type="RefSeq" id="WP_003000778.1">
    <property type="nucleotide sequence ID" value="NZ_UHFA01000002.1"/>
</dbReference>
<dbReference type="OrthoDB" id="9798006at2"/>
<keyword evidence="1 4" id="KW-0808">Transferase</keyword>